<sequence length="412" mass="44581">MGRGEEDDRRRIPPARVLLLLTSLHGGGAERVAVHLANRCDPALVDVRIGLLRAAGPFVKDVDPARLMVAPEGERRFVFEGPNAGFYRPDRLIAGAMQAPIAFRRMIQEWRPDVVMSFLKGTTLITQLALAGLGAARPRWIAREGNNTLAVIGDELRSPAAQRLVTWYTARTYRAADVLLANSQHMADGLIDDLALDPARMRMIRNPIDAARARRESDGPIARTSEARPFILSVGRLEYQKGHDMLLTAYAASRARGTHDLVIVGRGSREAQLRQQAAALGIDGSVSFVGFDDNPWAWMARADMVVLPSRWEGFPTTAGEALALGRPTLVTDCRFGSRELVGHDVAGWCVTPDADAIRGGIDRLIEDRALAARLGAAGPARVEAFGMTAMIAAYQALFIEQAALGPGALVAA</sequence>
<comment type="caution">
    <text evidence="5">The sequence shown here is derived from an EMBL/GenBank/DDBJ whole genome shotgun (WGS) entry which is preliminary data.</text>
</comment>
<accession>A0ABY2QEP2</accession>
<keyword evidence="6" id="KW-1185">Reference proteome</keyword>
<evidence type="ECO:0000313" key="5">
    <source>
        <dbReference type="EMBL" id="THG38704.1"/>
    </source>
</evidence>
<dbReference type="SUPFAM" id="SSF53756">
    <property type="entry name" value="UDP-Glycosyltransferase/glycogen phosphorylase"/>
    <property type="match status" value="1"/>
</dbReference>
<evidence type="ECO:0000313" key="6">
    <source>
        <dbReference type="Proteomes" id="UP000308038"/>
    </source>
</evidence>
<feature type="domain" description="Glycosyl transferase family 1" evidence="3">
    <location>
        <begin position="225"/>
        <end position="379"/>
    </location>
</feature>
<dbReference type="CDD" id="cd03811">
    <property type="entry name" value="GT4_GT28_WabH-like"/>
    <property type="match status" value="1"/>
</dbReference>
<feature type="domain" description="Glycosyltransferase subfamily 4-like N-terminal" evidence="4">
    <location>
        <begin position="27"/>
        <end position="212"/>
    </location>
</feature>
<dbReference type="Proteomes" id="UP000308038">
    <property type="component" value="Unassembled WGS sequence"/>
</dbReference>
<organism evidence="5 6">
    <name type="scientific">Sphingomonas olei</name>
    <dbReference type="NCBI Taxonomy" id="1886787"/>
    <lineage>
        <taxon>Bacteria</taxon>
        <taxon>Pseudomonadati</taxon>
        <taxon>Pseudomonadota</taxon>
        <taxon>Alphaproteobacteria</taxon>
        <taxon>Sphingomonadales</taxon>
        <taxon>Sphingomonadaceae</taxon>
        <taxon>Sphingomonas</taxon>
    </lineage>
</organism>
<keyword evidence="2" id="KW-0808">Transferase</keyword>
<dbReference type="Gene3D" id="3.40.50.2000">
    <property type="entry name" value="Glycogen Phosphorylase B"/>
    <property type="match status" value="2"/>
</dbReference>
<dbReference type="PANTHER" id="PTHR12526">
    <property type="entry name" value="GLYCOSYLTRANSFERASE"/>
    <property type="match status" value="1"/>
</dbReference>
<gene>
    <name evidence="5" type="ORF">E5988_14080</name>
</gene>
<dbReference type="PANTHER" id="PTHR12526:SF510">
    <property type="entry name" value="D-INOSITOL 3-PHOSPHATE GLYCOSYLTRANSFERASE"/>
    <property type="match status" value="1"/>
</dbReference>
<evidence type="ECO:0000259" key="4">
    <source>
        <dbReference type="Pfam" id="PF13439"/>
    </source>
</evidence>
<keyword evidence="1" id="KW-0328">Glycosyltransferase</keyword>
<proteinExistence type="predicted"/>
<dbReference type="Pfam" id="PF13439">
    <property type="entry name" value="Glyco_transf_4"/>
    <property type="match status" value="1"/>
</dbReference>
<reference evidence="5 6" key="1">
    <citation type="submission" date="2019-04" db="EMBL/GenBank/DDBJ databases">
        <title>Microbes associate with the intestines of laboratory mice.</title>
        <authorList>
            <person name="Navarre W."/>
            <person name="Wong E."/>
            <person name="Huang K.C."/>
            <person name="Tropini C."/>
            <person name="Ng K."/>
            <person name="Yu B."/>
        </authorList>
    </citation>
    <scope>NUCLEOTIDE SEQUENCE [LARGE SCALE GENOMIC DNA]</scope>
    <source>
        <strain evidence="5 6">NM83_B4-11</strain>
    </source>
</reference>
<evidence type="ECO:0000259" key="3">
    <source>
        <dbReference type="Pfam" id="PF00534"/>
    </source>
</evidence>
<protein>
    <submittedName>
        <fullName evidence="5">Glycosyltransferase</fullName>
    </submittedName>
</protein>
<dbReference type="InterPro" id="IPR028098">
    <property type="entry name" value="Glyco_trans_4-like_N"/>
</dbReference>
<evidence type="ECO:0000256" key="2">
    <source>
        <dbReference type="ARBA" id="ARBA00022679"/>
    </source>
</evidence>
<dbReference type="InterPro" id="IPR001296">
    <property type="entry name" value="Glyco_trans_1"/>
</dbReference>
<dbReference type="EMBL" id="SSTI01000010">
    <property type="protein sequence ID" value="THG38704.1"/>
    <property type="molecule type" value="Genomic_DNA"/>
</dbReference>
<evidence type="ECO:0000256" key="1">
    <source>
        <dbReference type="ARBA" id="ARBA00022676"/>
    </source>
</evidence>
<dbReference type="RefSeq" id="WP_136452084.1">
    <property type="nucleotide sequence ID" value="NZ_SSTI01000010.1"/>
</dbReference>
<dbReference type="Pfam" id="PF00534">
    <property type="entry name" value="Glycos_transf_1"/>
    <property type="match status" value="1"/>
</dbReference>
<name>A0ABY2QEP2_9SPHN</name>